<evidence type="ECO:0000313" key="2">
    <source>
        <dbReference type="RefSeq" id="XP_022254020.1"/>
    </source>
</evidence>
<feature type="non-terminal residue" evidence="2">
    <location>
        <position position="131"/>
    </location>
</feature>
<accession>A0ABM1TDR4</accession>
<reference evidence="2" key="1">
    <citation type="submission" date="2025-08" db="UniProtKB">
        <authorList>
            <consortium name="RefSeq"/>
        </authorList>
    </citation>
    <scope>IDENTIFICATION</scope>
    <source>
        <tissue evidence="2">Muscle</tissue>
    </source>
</reference>
<evidence type="ECO:0000313" key="1">
    <source>
        <dbReference type="Proteomes" id="UP000694941"/>
    </source>
</evidence>
<protein>
    <submittedName>
        <fullName evidence="2">Uncharacterized protein LOC111088378</fullName>
    </submittedName>
</protein>
<proteinExistence type="predicted"/>
<gene>
    <name evidence="2" type="primary">LOC111088378</name>
</gene>
<organism evidence="1 2">
    <name type="scientific">Limulus polyphemus</name>
    <name type="common">Atlantic horseshoe crab</name>
    <dbReference type="NCBI Taxonomy" id="6850"/>
    <lineage>
        <taxon>Eukaryota</taxon>
        <taxon>Metazoa</taxon>
        <taxon>Ecdysozoa</taxon>
        <taxon>Arthropoda</taxon>
        <taxon>Chelicerata</taxon>
        <taxon>Merostomata</taxon>
        <taxon>Xiphosura</taxon>
        <taxon>Limulidae</taxon>
        <taxon>Limulus</taxon>
    </lineage>
</organism>
<dbReference type="GeneID" id="111088378"/>
<sequence>MISQSDLQQFIPQKVIDQPDNFLLSNEFYNNKGEPFLFCDSENLMLDALLNDYQSSYYDENHYLNNSFPQTVLTTQPCLSETSMYNKVSTTSSELLPVVTQDNTDWSNHRFTPHCKLTDIKFPDNIFYSPI</sequence>
<keyword evidence="1" id="KW-1185">Reference proteome</keyword>
<name>A0ABM1TDR4_LIMPO</name>
<dbReference type="Proteomes" id="UP000694941">
    <property type="component" value="Unplaced"/>
</dbReference>
<dbReference type="RefSeq" id="XP_022254020.1">
    <property type="nucleotide sequence ID" value="XM_022398312.1"/>
</dbReference>